<reference evidence="2 3" key="1">
    <citation type="journal article" date="2018" name="Mol. Biol. Evol.">
        <title>Broad Genomic Sampling Reveals a Smut Pathogenic Ancestry of the Fungal Clade Ustilaginomycotina.</title>
        <authorList>
            <person name="Kijpornyongpan T."/>
            <person name="Mondo S.J."/>
            <person name="Barry K."/>
            <person name="Sandor L."/>
            <person name="Lee J."/>
            <person name="Lipzen A."/>
            <person name="Pangilinan J."/>
            <person name="LaButti K."/>
            <person name="Hainaut M."/>
            <person name="Henrissat B."/>
            <person name="Grigoriev I.V."/>
            <person name="Spatafora J.W."/>
            <person name="Aime M.C."/>
        </authorList>
    </citation>
    <scope>NUCLEOTIDE SEQUENCE [LARGE SCALE GENOMIC DNA]</scope>
    <source>
        <strain evidence="2 3">MCA 4658</strain>
    </source>
</reference>
<accession>A0A316VVW7</accession>
<keyword evidence="3" id="KW-1185">Reference proteome</keyword>
<dbReference type="Proteomes" id="UP000245783">
    <property type="component" value="Unassembled WGS sequence"/>
</dbReference>
<dbReference type="RefSeq" id="XP_025368752.1">
    <property type="nucleotide sequence ID" value="XM_025516226.1"/>
</dbReference>
<dbReference type="AlphaFoldDB" id="A0A316VVW7"/>
<name>A0A316VVW7_9BASI</name>
<sequence length="241" mass="26759">MGCCNEYLWDENWFLKRRNTYLSGQKYTKARKQAGLRQDNVRLAKVSRKILRCRLLSQERSCSLVSKVPNVTAHDEDEPLATASGVESAAEARRAMLPSQHADLSSLSGIEQAWGEYKADEENHSNPATAVCSDTCKDWPVTCDNGESLLNSYVNPEKDGLPKRYNTNYANTPCWDASQDSMVIEHSWQNSDLSDSAFADPSGEEPVPVDSSATPSHGREPEVIHGQKFSSEQGDLMEVDA</sequence>
<gene>
    <name evidence="2" type="ORF">IE81DRAFT_348167</name>
</gene>
<protein>
    <submittedName>
        <fullName evidence="2">Uncharacterized protein</fullName>
    </submittedName>
</protein>
<evidence type="ECO:0000313" key="2">
    <source>
        <dbReference type="EMBL" id="PWN41592.1"/>
    </source>
</evidence>
<organism evidence="2 3">
    <name type="scientific">Ceraceosorus guamensis</name>
    <dbReference type="NCBI Taxonomy" id="1522189"/>
    <lineage>
        <taxon>Eukaryota</taxon>
        <taxon>Fungi</taxon>
        <taxon>Dikarya</taxon>
        <taxon>Basidiomycota</taxon>
        <taxon>Ustilaginomycotina</taxon>
        <taxon>Exobasidiomycetes</taxon>
        <taxon>Ceraceosorales</taxon>
        <taxon>Ceraceosoraceae</taxon>
        <taxon>Ceraceosorus</taxon>
    </lineage>
</organism>
<dbReference type="GeneID" id="37038096"/>
<dbReference type="EMBL" id="KZ819390">
    <property type="protein sequence ID" value="PWN41592.1"/>
    <property type="molecule type" value="Genomic_DNA"/>
</dbReference>
<proteinExistence type="predicted"/>
<evidence type="ECO:0000313" key="3">
    <source>
        <dbReference type="Proteomes" id="UP000245783"/>
    </source>
</evidence>
<evidence type="ECO:0000256" key="1">
    <source>
        <dbReference type="SAM" id="MobiDB-lite"/>
    </source>
</evidence>
<feature type="region of interest" description="Disordered" evidence="1">
    <location>
        <begin position="192"/>
        <end position="241"/>
    </location>
</feature>
<dbReference type="InParanoid" id="A0A316VVW7"/>